<sequence>MKAKIALGLAFVMISMLAGGQTSPGGSASGLAGAEGNSAEISLETRNEVAFARTADIRERSESLHDRAVRHDSWMRQSLMPAGGVMSAQFTDQTYSRVQSYGGRRDPAIWTGAYLAAQALRLMDTESEEAARRLAESVRVLDRWWRISGDPGYLARFAAPTDSAAAILATLSADDPEVIRNVSFEGQTWHWRGRVSRDQYQGVMLGMSLAYEATQDPAIRRIIRENVTGFAEQLMRSERKRVKVIINDSSNFSTTLTLQHVVYTDDETPDGVPILRVSTSPFAAEGSGMLVFWPNPSEFVRQIPGLGSLPDVFLPSQAIQLAATFRVAMQVTEGVPGFEARHQALRAHYDANFGKWFDIAKGWENTNECGDSYHGLNIAFMPLFNWVSLETDPLRKGRLQREVLRNRLWSAVASHKNVFFAYIYASLAPPGDSTEELIAASLAQLALFPDAPQRALPLDVRGKYPADPNCPGLSAVATDVNDRAGATFIWERHPWKLVDAGGLNMAYAGVDYLLAFWLGRYAGFIPDDSVATVGLYNPVGSTFFLRDTNSSGPADLRYDFGPRDSGWRPLAGDWNGNGQSTAGLYNRSTGTFYLRDSHSGGQADRRFRFGPSAAQNWLPLSGDWDGDGQSTVGLYSPSTGIFFLRNSHAGGMADHSFRFGPSKSRWLPLSGDWSGDGRTTVGLFDPSTGTFFLRDDHAGGMADHSFRFGPQSSGLLPLSGDWNGDGRSTVGLYDPMTGRFWLRNSLSGGTADVSFQFGPAPSAWLPLAGRWMR</sequence>
<dbReference type="Proteomes" id="UP000274556">
    <property type="component" value="Unassembled WGS sequence"/>
</dbReference>
<protein>
    <recommendedName>
        <fullName evidence="4">VCBS repeat protein</fullName>
    </recommendedName>
</protein>
<reference evidence="2 3" key="1">
    <citation type="submission" date="2018-10" db="EMBL/GenBank/DDBJ databases">
        <title>Genomic Encyclopedia of Archaeal and Bacterial Type Strains, Phase II (KMG-II): from individual species to whole genera.</title>
        <authorList>
            <person name="Goeker M."/>
        </authorList>
    </citation>
    <scope>NUCLEOTIDE SEQUENCE [LARGE SCALE GENOMIC DNA]</scope>
    <source>
        <strain evidence="2 3">DSM 235</strain>
    </source>
</reference>
<comment type="caution">
    <text evidence="2">The sequence shown here is derived from an EMBL/GenBank/DDBJ whole genome shotgun (WGS) entry which is preliminary data.</text>
</comment>
<evidence type="ECO:0000256" key="1">
    <source>
        <dbReference type="SAM" id="SignalP"/>
    </source>
</evidence>
<proteinExistence type="predicted"/>
<evidence type="ECO:0000313" key="2">
    <source>
        <dbReference type="EMBL" id="RKT44472.1"/>
    </source>
</evidence>
<organism evidence="2 3">
    <name type="scientific">Thiocapsa rosea</name>
    <dbReference type="NCBI Taxonomy" id="69360"/>
    <lineage>
        <taxon>Bacteria</taxon>
        <taxon>Pseudomonadati</taxon>
        <taxon>Pseudomonadota</taxon>
        <taxon>Gammaproteobacteria</taxon>
        <taxon>Chromatiales</taxon>
        <taxon>Chromatiaceae</taxon>
        <taxon>Thiocapsa</taxon>
    </lineage>
</organism>
<keyword evidence="3" id="KW-1185">Reference proteome</keyword>
<dbReference type="EMBL" id="RBXL01000001">
    <property type="protein sequence ID" value="RKT44472.1"/>
    <property type="molecule type" value="Genomic_DNA"/>
</dbReference>
<accession>A0A495V4Y9</accession>
<dbReference type="SUPFAM" id="SSF69318">
    <property type="entry name" value="Integrin alpha N-terminal domain"/>
    <property type="match status" value="1"/>
</dbReference>
<keyword evidence="1" id="KW-0732">Signal</keyword>
<name>A0A495V4Y9_9GAMM</name>
<feature type="chain" id="PRO_5019818905" description="VCBS repeat protein" evidence="1">
    <location>
        <begin position="19"/>
        <end position="773"/>
    </location>
</feature>
<dbReference type="AlphaFoldDB" id="A0A495V4Y9"/>
<evidence type="ECO:0008006" key="4">
    <source>
        <dbReference type="Google" id="ProtNLM"/>
    </source>
</evidence>
<gene>
    <name evidence="2" type="ORF">BDD21_1856</name>
</gene>
<feature type="signal peptide" evidence="1">
    <location>
        <begin position="1"/>
        <end position="18"/>
    </location>
</feature>
<evidence type="ECO:0000313" key="3">
    <source>
        <dbReference type="Proteomes" id="UP000274556"/>
    </source>
</evidence>
<dbReference type="InterPro" id="IPR028994">
    <property type="entry name" value="Integrin_alpha_N"/>
</dbReference>
<dbReference type="RefSeq" id="WP_147431027.1">
    <property type="nucleotide sequence ID" value="NZ_RBXL01000001.1"/>
</dbReference>
<dbReference type="OrthoDB" id="5752563at2"/>